<evidence type="ECO:0000313" key="2">
    <source>
        <dbReference type="Proteomes" id="UP000680045"/>
    </source>
</evidence>
<evidence type="ECO:0000313" key="1">
    <source>
        <dbReference type="EMBL" id="MBR8645377.1"/>
    </source>
</evidence>
<name>A0A941J5U2_9BACI</name>
<comment type="caution">
    <text evidence="1">The sequence shown here is derived from an EMBL/GenBank/DDBJ whole genome shotgun (WGS) entry which is preliminary data.</text>
</comment>
<reference evidence="1" key="1">
    <citation type="submission" date="2021-04" db="EMBL/GenBank/DDBJ databases">
        <title>Whole genome sequencing of Enterococci isolates from hospitalized patients.</title>
        <authorList>
            <person name="Ogoti B.M."/>
            <person name="Onyambu F.G."/>
        </authorList>
    </citation>
    <scope>NUCLEOTIDE SEQUENCE</scope>
    <source>
        <strain evidence="1">242</strain>
    </source>
</reference>
<dbReference type="AlphaFoldDB" id="A0A941J5U2"/>
<dbReference type="EMBL" id="JAGTPW010000033">
    <property type="protein sequence ID" value="MBR8645377.1"/>
    <property type="molecule type" value="Genomic_DNA"/>
</dbReference>
<protein>
    <submittedName>
        <fullName evidence="1">Uncharacterized protein</fullName>
    </submittedName>
</protein>
<accession>A0A941J5U2</accession>
<proteinExistence type="predicted"/>
<sequence>MNKARLQGLSAGIILQQQSLLAFIMAPDHSKTPPLLRRKLKRPSNQRIRIWIQWRKRLQKKNPSIVTYTIKVKTNMTATEIADSLSKEKNHQ</sequence>
<dbReference type="Proteomes" id="UP000680045">
    <property type="component" value="Unassembled WGS sequence"/>
</dbReference>
<gene>
    <name evidence="1" type="ORF">KEH51_18015</name>
</gene>
<organism evidence="1 2">
    <name type="scientific">Peribacillus frigoritolerans</name>
    <dbReference type="NCBI Taxonomy" id="450367"/>
    <lineage>
        <taxon>Bacteria</taxon>
        <taxon>Bacillati</taxon>
        <taxon>Bacillota</taxon>
        <taxon>Bacilli</taxon>
        <taxon>Bacillales</taxon>
        <taxon>Bacillaceae</taxon>
        <taxon>Peribacillus</taxon>
    </lineage>
</organism>